<sequence>MSVLRATVFEITYGFKEFCLLNMADKMAAFLEGALLFSSTFALATKYCCKLRLKFFKQLMSHPPDNCQN</sequence>
<gene>
    <name evidence="1" type="ORF">BpHYR1_050193</name>
</gene>
<dbReference type="EMBL" id="REGN01005783">
    <property type="protein sequence ID" value="RNA12037.1"/>
    <property type="molecule type" value="Genomic_DNA"/>
</dbReference>
<proteinExistence type="predicted"/>
<name>A0A3M7QKR2_BRAPC</name>
<comment type="caution">
    <text evidence="1">The sequence shown here is derived from an EMBL/GenBank/DDBJ whole genome shotgun (WGS) entry which is preliminary data.</text>
</comment>
<keyword evidence="2" id="KW-1185">Reference proteome</keyword>
<protein>
    <submittedName>
        <fullName evidence="1">Uncharacterized protein</fullName>
    </submittedName>
</protein>
<reference evidence="1 2" key="1">
    <citation type="journal article" date="2018" name="Sci. Rep.">
        <title>Genomic signatures of local adaptation to the degree of environmental predictability in rotifers.</title>
        <authorList>
            <person name="Franch-Gras L."/>
            <person name="Hahn C."/>
            <person name="Garcia-Roger E.M."/>
            <person name="Carmona M.J."/>
            <person name="Serra M."/>
            <person name="Gomez A."/>
        </authorList>
    </citation>
    <scope>NUCLEOTIDE SEQUENCE [LARGE SCALE GENOMIC DNA]</scope>
    <source>
        <strain evidence="1">HYR1</strain>
    </source>
</reference>
<evidence type="ECO:0000313" key="1">
    <source>
        <dbReference type="EMBL" id="RNA12037.1"/>
    </source>
</evidence>
<evidence type="ECO:0000313" key="2">
    <source>
        <dbReference type="Proteomes" id="UP000276133"/>
    </source>
</evidence>
<dbReference type="AlphaFoldDB" id="A0A3M7QKR2"/>
<accession>A0A3M7QKR2</accession>
<organism evidence="1 2">
    <name type="scientific">Brachionus plicatilis</name>
    <name type="common">Marine rotifer</name>
    <name type="synonym">Brachionus muelleri</name>
    <dbReference type="NCBI Taxonomy" id="10195"/>
    <lineage>
        <taxon>Eukaryota</taxon>
        <taxon>Metazoa</taxon>
        <taxon>Spiralia</taxon>
        <taxon>Gnathifera</taxon>
        <taxon>Rotifera</taxon>
        <taxon>Eurotatoria</taxon>
        <taxon>Monogononta</taxon>
        <taxon>Pseudotrocha</taxon>
        <taxon>Ploima</taxon>
        <taxon>Brachionidae</taxon>
        <taxon>Brachionus</taxon>
    </lineage>
</organism>
<dbReference type="Proteomes" id="UP000276133">
    <property type="component" value="Unassembled WGS sequence"/>
</dbReference>